<evidence type="ECO:0000256" key="2">
    <source>
        <dbReference type="ARBA" id="ARBA00022475"/>
    </source>
</evidence>
<reference evidence="13" key="1">
    <citation type="submission" date="2016-09" db="EMBL/GenBank/DDBJ databases">
        <authorList>
            <person name="Varghese N."/>
            <person name="Submissions S."/>
        </authorList>
    </citation>
    <scope>NUCLEOTIDE SEQUENCE [LARGE SCALE GENOMIC DNA]</scope>
    <source>
        <strain evidence="13">25nlg</strain>
    </source>
</reference>
<dbReference type="AlphaFoldDB" id="A0A1G6KTQ3"/>
<sequence>MKLHKGLKRLGVITSLGVLLVLIQGALVTKTGSGEGCGNTWPLCFGEVIPMDPPPETVIEFSHRLVAGIVGMLVILMAIWSWRRLNHLAETKFLALISVFMIIFQGLLGAGAVVFGQSNLIMALHFGFSALSFASVVLLTRLAFEDGHLTKQYVPTVTKAYKWFVILTTVYTYVVIYTGAYVKHTGATLACSGFPLCNGELLPSLTGGAGAQIGAQVFHRAAAITLFLLLVILFIWTMKTFRHMRVLSVCAWLALILVIGQAASGISVVFTLNESLTLGIFHALLISLLFTVLCYMVMLVTRKSR</sequence>
<keyword evidence="2 11" id="KW-1003">Cell membrane</keyword>
<keyword evidence="4 11" id="KW-0479">Metal-binding</keyword>
<dbReference type="Pfam" id="PF02628">
    <property type="entry name" value="COX15-CtaA"/>
    <property type="match status" value="1"/>
</dbReference>
<gene>
    <name evidence="11" type="primary">ctaA</name>
    <name evidence="12" type="ORF">SAMN05421737_107135</name>
</gene>
<evidence type="ECO:0000313" key="12">
    <source>
        <dbReference type="EMBL" id="SDC33875.1"/>
    </source>
</evidence>
<evidence type="ECO:0000256" key="10">
    <source>
        <dbReference type="ARBA" id="ARBA00023157"/>
    </source>
</evidence>
<evidence type="ECO:0000313" key="13">
    <source>
        <dbReference type="Proteomes" id="UP000242662"/>
    </source>
</evidence>
<proteinExistence type="inferred from homology"/>
<dbReference type="GO" id="GO:0120547">
    <property type="term" value="F:heme A synthase activity"/>
    <property type="evidence" value="ECO:0007669"/>
    <property type="project" value="UniProtKB-EC"/>
</dbReference>
<evidence type="ECO:0000256" key="7">
    <source>
        <dbReference type="ARBA" id="ARBA00023004"/>
    </source>
</evidence>
<comment type="subcellular location">
    <subcellularLocation>
        <location evidence="11">Cell membrane</location>
        <topology evidence="11">Multi-pass membrane protein</topology>
    </subcellularLocation>
    <subcellularLocation>
        <location evidence="1">Membrane</location>
        <topology evidence="1">Multi-pass membrane protein</topology>
    </subcellularLocation>
</comment>
<keyword evidence="3 11" id="KW-0812">Transmembrane</keyword>
<dbReference type="PANTHER" id="PTHR35457">
    <property type="entry name" value="HEME A SYNTHASE"/>
    <property type="match status" value="1"/>
</dbReference>
<dbReference type="UniPathway" id="UPA00269">
    <property type="reaction ID" value="UER00713"/>
</dbReference>
<comment type="subunit">
    <text evidence="11">Interacts with CtaB.</text>
</comment>
<keyword evidence="13" id="KW-1185">Reference proteome</keyword>
<comment type="pathway">
    <text evidence="11">Porphyrin-containing compound metabolism; heme A biosynthesis; heme A from heme O: step 1/1.</text>
</comment>
<evidence type="ECO:0000256" key="6">
    <source>
        <dbReference type="ARBA" id="ARBA00023002"/>
    </source>
</evidence>
<evidence type="ECO:0000256" key="9">
    <source>
        <dbReference type="ARBA" id="ARBA00023136"/>
    </source>
</evidence>
<feature type="transmembrane region" description="Helical" evidence="11">
    <location>
        <begin position="160"/>
        <end position="180"/>
    </location>
</feature>
<keyword evidence="7 11" id="KW-0408">Iron</keyword>
<evidence type="ECO:0000256" key="1">
    <source>
        <dbReference type="ARBA" id="ARBA00004141"/>
    </source>
</evidence>
<feature type="transmembrane region" description="Helical" evidence="11">
    <location>
        <begin position="93"/>
        <end position="114"/>
    </location>
</feature>
<feature type="transmembrane region" description="Helical" evidence="11">
    <location>
        <begin position="278"/>
        <end position="300"/>
    </location>
</feature>
<dbReference type="InterPro" id="IPR023755">
    <property type="entry name" value="HemeA_Synthase_type1"/>
</dbReference>
<feature type="transmembrane region" description="Helical" evidence="11">
    <location>
        <begin position="217"/>
        <end position="237"/>
    </location>
</feature>
<dbReference type="GO" id="GO:0006784">
    <property type="term" value="P:heme A biosynthetic process"/>
    <property type="evidence" value="ECO:0007669"/>
    <property type="project" value="UniProtKB-UniRule"/>
</dbReference>
<dbReference type="Proteomes" id="UP000242662">
    <property type="component" value="Unassembled WGS sequence"/>
</dbReference>
<comment type="caution">
    <text evidence="11">Lacks conserved residue(s) required for the propagation of feature annotation.</text>
</comment>
<evidence type="ECO:0000256" key="8">
    <source>
        <dbReference type="ARBA" id="ARBA00023133"/>
    </source>
</evidence>
<dbReference type="STRING" id="1464122.SAMN05421737_107135"/>
<evidence type="ECO:0000256" key="11">
    <source>
        <dbReference type="HAMAP-Rule" id="MF_01664"/>
    </source>
</evidence>
<dbReference type="HAMAP" id="MF_01664">
    <property type="entry name" value="HemeA_synth_type1"/>
    <property type="match status" value="1"/>
</dbReference>
<comment type="function">
    <text evidence="11">Catalyzes the conversion of heme O to heme A by two successive hydroxylations of the methyl group at C8. The first hydroxylation forms heme I, the second hydroxylation results in an unstable dihydroxymethyl group, which spontaneously dehydrates, resulting in the formyl group of heme A.</text>
</comment>
<evidence type="ECO:0000256" key="4">
    <source>
        <dbReference type="ARBA" id="ARBA00022723"/>
    </source>
</evidence>
<comment type="similarity">
    <text evidence="11">Belongs to the COX15/CtaA family. Type 1 subfamily.</text>
</comment>
<evidence type="ECO:0000256" key="5">
    <source>
        <dbReference type="ARBA" id="ARBA00022989"/>
    </source>
</evidence>
<feature type="transmembrane region" description="Helical" evidence="11">
    <location>
        <begin position="120"/>
        <end position="139"/>
    </location>
</feature>
<keyword evidence="5 11" id="KW-1133">Transmembrane helix</keyword>
<feature type="binding site" description="axial binding residue" evidence="11">
    <location>
        <position position="219"/>
    </location>
    <ligand>
        <name>heme</name>
        <dbReference type="ChEBI" id="CHEBI:30413"/>
    </ligand>
    <ligandPart>
        <name>Fe</name>
        <dbReference type="ChEBI" id="CHEBI:18248"/>
    </ligandPart>
</feature>
<keyword evidence="9 11" id="KW-0472">Membrane</keyword>
<dbReference type="InterPro" id="IPR003780">
    <property type="entry name" value="COX15/CtaA_fam"/>
</dbReference>
<keyword evidence="8 11" id="KW-0350">Heme biosynthesis</keyword>
<evidence type="ECO:0000256" key="3">
    <source>
        <dbReference type="ARBA" id="ARBA00022692"/>
    </source>
</evidence>
<organism evidence="12 13">
    <name type="scientific">Shouchella lonarensis</name>
    <dbReference type="NCBI Taxonomy" id="1464122"/>
    <lineage>
        <taxon>Bacteria</taxon>
        <taxon>Bacillati</taxon>
        <taxon>Bacillota</taxon>
        <taxon>Bacilli</taxon>
        <taxon>Bacillales</taxon>
        <taxon>Bacillaceae</taxon>
        <taxon>Shouchella</taxon>
    </lineage>
</organism>
<feature type="binding site" description="axial binding residue" evidence="11">
    <location>
        <position position="282"/>
    </location>
    <ligand>
        <name>heme</name>
        <dbReference type="ChEBI" id="CHEBI:30413"/>
    </ligand>
    <ligandPart>
        <name>Fe</name>
        <dbReference type="ChEBI" id="CHEBI:18248"/>
    </ligandPart>
</feature>
<feature type="transmembrane region" description="Helical" evidence="11">
    <location>
        <begin position="249"/>
        <end position="272"/>
    </location>
</feature>
<dbReference type="GO" id="GO:0046872">
    <property type="term" value="F:metal ion binding"/>
    <property type="evidence" value="ECO:0007669"/>
    <property type="project" value="UniProtKB-KW"/>
</dbReference>
<dbReference type="GO" id="GO:0005886">
    <property type="term" value="C:plasma membrane"/>
    <property type="evidence" value="ECO:0007669"/>
    <property type="project" value="UniProtKB-SubCell"/>
</dbReference>
<dbReference type="InterPro" id="IPR050450">
    <property type="entry name" value="COX15/CtaA_HemeA_synthase"/>
</dbReference>
<comment type="cofactor">
    <cofactor evidence="11">
        <name>heme b</name>
        <dbReference type="ChEBI" id="CHEBI:60344"/>
    </cofactor>
</comment>
<name>A0A1G6KTQ3_9BACI</name>
<comment type="catalytic activity">
    <reaction evidence="11">
        <text>Fe(II)-heme o + 2 A + H2O = Fe(II)-heme a + 2 AH2</text>
        <dbReference type="Rhea" id="RHEA:63388"/>
        <dbReference type="ChEBI" id="CHEBI:13193"/>
        <dbReference type="ChEBI" id="CHEBI:15377"/>
        <dbReference type="ChEBI" id="CHEBI:17499"/>
        <dbReference type="ChEBI" id="CHEBI:60530"/>
        <dbReference type="ChEBI" id="CHEBI:61715"/>
        <dbReference type="EC" id="1.17.99.9"/>
    </reaction>
</comment>
<dbReference type="PANTHER" id="PTHR35457:SF1">
    <property type="entry name" value="HEME A SYNTHASE"/>
    <property type="match status" value="1"/>
</dbReference>
<protein>
    <recommendedName>
        <fullName evidence="11">Heme A synthase</fullName>
        <shortName evidence="11">HAS</shortName>
        <ecNumber evidence="11">1.17.99.9</ecNumber>
    </recommendedName>
    <alternativeName>
        <fullName evidence="11">Cytochrome aa3-controlling protein</fullName>
    </alternativeName>
</protein>
<keyword evidence="10" id="KW-1015">Disulfide bond</keyword>
<accession>A0A1G6KTQ3</accession>
<keyword evidence="6 11" id="KW-0560">Oxidoreductase</keyword>
<dbReference type="EMBL" id="FMYM01000007">
    <property type="protein sequence ID" value="SDC33875.1"/>
    <property type="molecule type" value="Genomic_DNA"/>
</dbReference>
<dbReference type="EC" id="1.17.99.9" evidence="11"/>
<feature type="transmembrane region" description="Helical" evidence="11">
    <location>
        <begin position="61"/>
        <end position="81"/>
    </location>
</feature>